<organism evidence="1 2">
    <name type="scientific">Paenibacillus macquariensis</name>
    <dbReference type="NCBI Taxonomy" id="948756"/>
    <lineage>
        <taxon>Bacteria</taxon>
        <taxon>Bacillati</taxon>
        <taxon>Bacillota</taxon>
        <taxon>Bacilli</taxon>
        <taxon>Bacillales</taxon>
        <taxon>Paenibacillaceae</taxon>
        <taxon>Paenibacillus</taxon>
    </lineage>
</organism>
<evidence type="ECO:0000313" key="1">
    <source>
        <dbReference type="EMBL" id="SIQ82852.1"/>
    </source>
</evidence>
<keyword evidence="2" id="KW-1185">Reference proteome</keyword>
<comment type="caution">
    <text evidence="1">The sequence shown here is derived from an EMBL/GenBank/DDBJ whole genome shotgun (WGS) entry which is preliminary data.</text>
</comment>
<dbReference type="Proteomes" id="UP000186666">
    <property type="component" value="Unassembled WGS sequence"/>
</dbReference>
<reference evidence="1 2" key="1">
    <citation type="submission" date="2017-01" db="EMBL/GenBank/DDBJ databases">
        <authorList>
            <person name="Varghese N."/>
            <person name="Submissions S."/>
        </authorList>
    </citation>
    <scope>NUCLEOTIDE SEQUENCE [LARGE SCALE GENOMIC DNA]</scope>
    <source>
        <strain evidence="1 2">ATCC 23464</strain>
    </source>
</reference>
<name>A0ABY1JV62_9BACL</name>
<proteinExistence type="predicted"/>
<accession>A0ABY1JV62</accession>
<sequence length="51" mass="5787">MGISIKRKRKIITCDNPGLYDINQNVHEQIVTPQLVEDILLFCLSESNGDN</sequence>
<dbReference type="EMBL" id="FTNK01000004">
    <property type="protein sequence ID" value="SIQ82852.1"/>
    <property type="molecule type" value="Genomic_DNA"/>
</dbReference>
<protein>
    <submittedName>
        <fullName evidence="1">Uncharacterized protein</fullName>
    </submittedName>
</protein>
<evidence type="ECO:0000313" key="2">
    <source>
        <dbReference type="Proteomes" id="UP000186666"/>
    </source>
</evidence>
<gene>
    <name evidence="1" type="ORF">SAMN05421578_104243</name>
</gene>